<proteinExistence type="predicted"/>
<accession>A0ABX7X299</accession>
<dbReference type="Proteomes" id="UP000672027">
    <property type="component" value="Chromosome"/>
</dbReference>
<sequence length="269" mass="30935">MWLVRFALLLCLGLSLPVVAQVEQPAWHKVAYQPTKGKSLAALARKQHALFAFFLDNALRGKGRKDFLMVSEQVKNNITWRNAQGKNIYSDAFRRSWPLVRSLDLKGMPDSILLLAYLESQWHGHKGRTASDYGYWQLVPEVIREIQQLDYVPAKIRTADINTVRADAKLSTEVAQVHLHRYHFYFSKVAGFSESDAWLLTFTAFNWGSGNVKRLLAKMQAEGIELNYANFYHYLYATHRKNPGDRSLRAAVEYVPNLWNIAQLLDAEY</sequence>
<reference evidence="2 3" key="1">
    <citation type="submission" date="2021-04" db="EMBL/GenBank/DDBJ databases">
        <title>Genomics, taxonomy and metabolism of representatives of sulfur bacteria of the genus Thiothrix: Thiothrix fructosivorans QT, Thiothrix unzii A1T and three new species, Thiothrix subterranea sp. nov., Thiothrix litoralis sp. nov. and 'Candidatus Thiothrix anitrata' sp. nov.</title>
        <authorList>
            <person name="Ravin N.V."/>
            <person name="Smolyakov D."/>
            <person name="Rudenko T.S."/>
            <person name="Mardanov A.V."/>
            <person name="Beletsky A.V."/>
            <person name="Markov N.D."/>
            <person name="Fomenkov A.I."/>
            <person name="Roberts R.J."/>
            <person name="Karnachuk O.V."/>
            <person name="Novikov A."/>
            <person name="Grabovich M.Y."/>
        </authorList>
    </citation>
    <scope>NUCLEOTIDE SEQUENCE [LARGE SCALE GENOMIC DNA]</scope>
    <source>
        <strain evidence="2 3">A52</strain>
    </source>
</reference>
<evidence type="ECO:0008006" key="4">
    <source>
        <dbReference type="Google" id="ProtNLM"/>
    </source>
</evidence>
<dbReference type="SUPFAM" id="SSF53955">
    <property type="entry name" value="Lysozyme-like"/>
    <property type="match status" value="1"/>
</dbReference>
<name>A0ABX7X299_9GAMM</name>
<organism evidence="2 3">
    <name type="scientific">Candidatus Thiothrix anitrata</name>
    <dbReference type="NCBI Taxonomy" id="2823902"/>
    <lineage>
        <taxon>Bacteria</taxon>
        <taxon>Pseudomonadati</taxon>
        <taxon>Pseudomonadota</taxon>
        <taxon>Gammaproteobacteria</taxon>
        <taxon>Thiotrichales</taxon>
        <taxon>Thiotrichaceae</taxon>
        <taxon>Thiothrix</taxon>
    </lineage>
</organism>
<dbReference type="EMBL" id="CP072800">
    <property type="protein sequence ID" value="QTR50051.1"/>
    <property type="molecule type" value="Genomic_DNA"/>
</dbReference>
<evidence type="ECO:0000256" key="1">
    <source>
        <dbReference type="SAM" id="SignalP"/>
    </source>
</evidence>
<keyword evidence="1" id="KW-0732">Signal</keyword>
<evidence type="ECO:0000313" key="2">
    <source>
        <dbReference type="EMBL" id="QTR50051.1"/>
    </source>
</evidence>
<evidence type="ECO:0000313" key="3">
    <source>
        <dbReference type="Proteomes" id="UP000672027"/>
    </source>
</evidence>
<dbReference type="Gene3D" id="1.10.530.10">
    <property type="match status" value="1"/>
</dbReference>
<keyword evidence="3" id="KW-1185">Reference proteome</keyword>
<feature type="chain" id="PRO_5047506717" description="Transglycosylase SLT domain-containing protein" evidence="1">
    <location>
        <begin position="21"/>
        <end position="269"/>
    </location>
</feature>
<gene>
    <name evidence="2" type="ORF">J8380_00210</name>
</gene>
<feature type="signal peptide" evidence="1">
    <location>
        <begin position="1"/>
        <end position="20"/>
    </location>
</feature>
<protein>
    <recommendedName>
        <fullName evidence="4">Transglycosylase SLT domain-containing protein</fullName>
    </recommendedName>
</protein>
<dbReference type="RefSeq" id="WP_210226878.1">
    <property type="nucleotide sequence ID" value="NZ_CP072800.1"/>
</dbReference>
<dbReference type="InterPro" id="IPR023346">
    <property type="entry name" value="Lysozyme-like_dom_sf"/>
</dbReference>